<evidence type="ECO:0000313" key="1">
    <source>
        <dbReference type="EMBL" id="MFC3706042.1"/>
    </source>
</evidence>
<comment type="caution">
    <text evidence="1">The sequence shown here is derived from an EMBL/GenBank/DDBJ whole genome shotgun (WGS) entry which is preliminary data.</text>
</comment>
<accession>A0ABV7X4A0</accession>
<dbReference type="EMBL" id="JBHRYD010000014">
    <property type="protein sequence ID" value="MFC3706042.1"/>
    <property type="molecule type" value="Genomic_DNA"/>
</dbReference>
<keyword evidence="2" id="KW-1185">Reference proteome</keyword>
<reference evidence="2" key="1">
    <citation type="journal article" date="2019" name="Int. J. Syst. Evol. Microbiol.">
        <title>The Global Catalogue of Microorganisms (GCM) 10K type strain sequencing project: providing services to taxonomists for standard genome sequencing and annotation.</title>
        <authorList>
            <consortium name="The Broad Institute Genomics Platform"/>
            <consortium name="The Broad Institute Genome Sequencing Center for Infectious Disease"/>
            <person name="Wu L."/>
            <person name="Ma J."/>
        </authorList>
    </citation>
    <scope>NUCLEOTIDE SEQUENCE [LARGE SCALE GENOMIC DNA]</scope>
    <source>
        <strain evidence="2">KCTC 42281</strain>
    </source>
</reference>
<protein>
    <submittedName>
        <fullName evidence="1">Uncharacterized protein</fullName>
    </submittedName>
</protein>
<evidence type="ECO:0000313" key="2">
    <source>
        <dbReference type="Proteomes" id="UP001595613"/>
    </source>
</evidence>
<gene>
    <name evidence="1" type="ORF">ACFOOL_14915</name>
</gene>
<name>A0ABV7X4A0_9HYPH</name>
<organism evidence="1 2">
    <name type="scientific">Devosia honganensis</name>
    <dbReference type="NCBI Taxonomy" id="1610527"/>
    <lineage>
        <taxon>Bacteria</taxon>
        <taxon>Pseudomonadati</taxon>
        <taxon>Pseudomonadota</taxon>
        <taxon>Alphaproteobacteria</taxon>
        <taxon>Hyphomicrobiales</taxon>
        <taxon>Devosiaceae</taxon>
        <taxon>Devosia</taxon>
    </lineage>
</organism>
<dbReference type="Proteomes" id="UP001595613">
    <property type="component" value="Unassembled WGS sequence"/>
</dbReference>
<sequence length="546" mass="56112">MITVQLPNGDLAQFPDGMPTEEIEAVLQRQFGSVDASGQAAPPDGLQPGTREYADWAAQQARAGATLPEVGRHQTTESSILDPFVQGATFGWGDELRGAVQGGIAAAQGGDFGSVYDQVVDESRNALDRERRVNPVGSVAAEIAGAIPTGIAAGGQLAGRGASLGARALSTGAVGLGQGAAYGAGASGDDQRGQGALVGGLTGGAVGAAVPLAGNAISNMIQKSQQGRILDAAAKVAPTADDLRSAASNLFEQATGGTPLAINDNAYMRLLGDVQQFGQKLRINPNLDQKSIGLWEMMRSIADDVAQGGVVIDMKDMHLLRQAAQRVAMSSEGRDAAFANTVINKLDDFVQTLKPADILGGADPSQAAKALYSGISTWSRANKVGLIEEAIRIGQSQAAGPEKGIRNTLRRMIFNKPDIWRRFNAAEQQAIREVIDGTPGSNLMKLIGTFGFGGNTATNGIGGAAGMALGQMAAGPVGMVAGPVLGSIGRNASERMTEGLAQRAMGAAATEGLKVLPRVNPNQATPIEVLLRKAALPNVGGLVSPR</sequence>
<proteinExistence type="predicted"/>
<dbReference type="RefSeq" id="WP_380098075.1">
    <property type="nucleotide sequence ID" value="NZ_JBHRYD010000014.1"/>
</dbReference>